<protein>
    <submittedName>
        <fullName evidence="7">RNA helicase</fullName>
    </submittedName>
</protein>
<comment type="caution">
    <text evidence="7">The sequence shown here is derived from an EMBL/GenBank/DDBJ whole genome shotgun (WGS) entry which is preliminary data.</text>
</comment>
<feature type="compositionally biased region" description="Basic and acidic residues" evidence="5">
    <location>
        <begin position="396"/>
        <end position="406"/>
    </location>
</feature>
<dbReference type="Proteomes" id="UP000660862">
    <property type="component" value="Unassembled WGS sequence"/>
</dbReference>
<reference evidence="7" key="1">
    <citation type="journal article" date="2014" name="Int. J. Syst. Evol. Microbiol.">
        <title>Complete genome sequence of Corynebacterium casei LMG S-19264T (=DSM 44701T), isolated from a smear-ripened cheese.</title>
        <authorList>
            <consortium name="US DOE Joint Genome Institute (JGI-PGF)"/>
            <person name="Walter F."/>
            <person name="Albersmeier A."/>
            <person name="Kalinowski J."/>
            <person name="Ruckert C."/>
        </authorList>
    </citation>
    <scope>NUCLEOTIDE SEQUENCE</scope>
    <source>
        <strain evidence="7">CGMCC 1.12195</strain>
    </source>
</reference>
<dbReference type="InterPro" id="IPR011545">
    <property type="entry name" value="DEAD/DEAH_box_helicase_dom"/>
</dbReference>
<organism evidence="7 8">
    <name type="scientific">Parapedobacter pyrenivorans</name>
    <dbReference type="NCBI Taxonomy" id="1305674"/>
    <lineage>
        <taxon>Bacteria</taxon>
        <taxon>Pseudomonadati</taxon>
        <taxon>Bacteroidota</taxon>
        <taxon>Sphingobacteriia</taxon>
        <taxon>Sphingobacteriales</taxon>
        <taxon>Sphingobacteriaceae</taxon>
        <taxon>Parapedobacter</taxon>
    </lineage>
</organism>
<reference evidence="7" key="2">
    <citation type="submission" date="2020-09" db="EMBL/GenBank/DDBJ databases">
        <authorList>
            <person name="Sun Q."/>
            <person name="Zhou Y."/>
        </authorList>
    </citation>
    <scope>NUCLEOTIDE SEQUENCE</scope>
    <source>
        <strain evidence="7">CGMCC 1.12195</strain>
    </source>
</reference>
<dbReference type="InterPro" id="IPR050079">
    <property type="entry name" value="DEAD_box_RNA_helicase"/>
</dbReference>
<keyword evidence="4" id="KW-0067">ATP-binding</keyword>
<evidence type="ECO:0000256" key="1">
    <source>
        <dbReference type="ARBA" id="ARBA00022741"/>
    </source>
</evidence>
<dbReference type="SMART" id="SM00487">
    <property type="entry name" value="DEXDc"/>
    <property type="match status" value="1"/>
</dbReference>
<keyword evidence="1" id="KW-0547">Nucleotide-binding</keyword>
<evidence type="ECO:0000313" key="8">
    <source>
        <dbReference type="Proteomes" id="UP000660862"/>
    </source>
</evidence>
<dbReference type="PANTHER" id="PTHR47959:SF1">
    <property type="entry name" value="ATP-DEPENDENT RNA HELICASE DBPA"/>
    <property type="match status" value="1"/>
</dbReference>
<evidence type="ECO:0000256" key="3">
    <source>
        <dbReference type="ARBA" id="ARBA00022806"/>
    </source>
</evidence>
<dbReference type="Gene3D" id="3.40.50.300">
    <property type="entry name" value="P-loop containing nucleotide triphosphate hydrolases"/>
    <property type="match status" value="2"/>
</dbReference>
<dbReference type="GO" id="GO:0005524">
    <property type="term" value="F:ATP binding"/>
    <property type="evidence" value="ECO:0007669"/>
    <property type="project" value="UniProtKB-KW"/>
</dbReference>
<feature type="domain" description="Helicase ATP-binding" evidence="6">
    <location>
        <begin position="46"/>
        <end position="216"/>
    </location>
</feature>
<dbReference type="GO" id="GO:0016787">
    <property type="term" value="F:hydrolase activity"/>
    <property type="evidence" value="ECO:0007669"/>
    <property type="project" value="UniProtKB-KW"/>
</dbReference>
<dbReference type="InterPro" id="IPR014001">
    <property type="entry name" value="Helicase_ATP-bd"/>
</dbReference>
<dbReference type="PANTHER" id="PTHR47959">
    <property type="entry name" value="ATP-DEPENDENT RNA HELICASE RHLE-RELATED"/>
    <property type="match status" value="1"/>
</dbReference>
<evidence type="ECO:0000259" key="6">
    <source>
        <dbReference type="PROSITE" id="PS51192"/>
    </source>
</evidence>
<dbReference type="PROSITE" id="PS51192">
    <property type="entry name" value="HELICASE_ATP_BIND_1"/>
    <property type="match status" value="1"/>
</dbReference>
<evidence type="ECO:0000256" key="5">
    <source>
        <dbReference type="SAM" id="MobiDB-lite"/>
    </source>
</evidence>
<keyword evidence="2" id="KW-0378">Hydrolase</keyword>
<evidence type="ECO:0000256" key="2">
    <source>
        <dbReference type="ARBA" id="ARBA00022801"/>
    </source>
</evidence>
<dbReference type="GO" id="GO:0003676">
    <property type="term" value="F:nucleic acid binding"/>
    <property type="evidence" value="ECO:0007669"/>
    <property type="project" value="InterPro"/>
</dbReference>
<dbReference type="GO" id="GO:0003724">
    <property type="term" value="F:RNA helicase activity"/>
    <property type="evidence" value="ECO:0007669"/>
    <property type="project" value="TreeGrafter"/>
</dbReference>
<name>A0A917I0W1_9SPHI</name>
<accession>A0A917I0W1</accession>
<dbReference type="Pfam" id="PF00270">
    <property type="entry name" value="DEAD"/>
    <property type="match status" value="1"/>
</dbReference>
<gene>
    <name evidence="7" type="ORF">GCM10007415_42890</name>
</gene>
<sequence length="438" mass="49380">MGNFVASYSFNYSAVSLDKLKLSKRLHASMNDLGYFTAKEIQLKSLSRIIGGHSIIGIAPEGAGKTTTYVLGVLMRLKYTEDEAPKVLILAPNDERITEIVDRFLAISKNKNLHIMGLKTSGSMEEEIEDLVRGVDIVVATPNRARAVYLKLGLNLNRIQTFIIDDAEEIVKQGMQTRVRELAQSCGKVQYLAFSTVEHEKLHLMIDDFMPFATLVEVEELGEKTTETHELMLYQVPNFTTKINLLNLLMRDDDVFDKVVVFVNTRLTAQKLSQSLHAKKGEVAVLLPMLHDDAGFDDINDFKKDPECRILIIANESSNDIDLSRIPFVFHFEIPENRDVFVQHIIKTSNDEVMAITFATDIELPELKKIEQSLGKKIPIMPTPDDLVIYQPSTNPKEKNEVDESKGGAFHKKKASNNKTYNYGGGVKAKMTMKNKKR</sequence>
<dbReference type="EMBL" id="BMER01000006">
    <property type="protein sequence ID" value="GGH02157.1"/>
    <property type="molecule type" value="Genomic_DNA"/>
</dbReference>
<keyword evidence="3 7" id="KW-0347">Helicase</keyword>
<proteinExistence type="predicted"/>
<dbReference type="SUPFAM" id="SSF52540">
    <property type="entry name" value="P-loop containing nucleoside triphosphate hydrolases"/>
    <property type="match status" value="2"/>
</dbReference>
<keyword evidence="8" id="KW-1185">Reference proteome</keyword>
<dbReference type="InterPro" id="IPR027417">
    <property type="entry name" value="P-loop_NTPase"/>
</dbReference>
<evidence type="ECO:0000256" key="4">
    <source>
        <dbReference type="ARBA" id="ARBA00022840"/>
    </source>
</evidence>
<dbReference type="GO" id="GO:0005829">
    <property type="term" value="C:cytosol"/>
    <property type="evidence" value="ECO:0007669"/>
    <property type="project" value="TreeGrafter"/>
</dbReference>
<dbReference type="AlphaFoldDB" id="A0A917I0W1"/>
<evidence type="ECO:0000313" key="7">
    <source>
        <dbReference type="EMBL" id="GGH02157.1"/>
    </source>
</evidence>
<feature type="region of interest" description="Disordered" evidence="5">
    <location>
        <begin position="392"/>
        <end position="438"/>
    </location>
</feature>